<keyword evidence="3" id="KW-1185">Reference proteome</keyword>
<feature type="transmembrane region" description="Helical" evidence="1">
    <location>
        <begin position="154"/>
        <end position="172"/>
    </location>
</feature>
<feature type="transmembrane region" description="Helical" evidence="1">
    <location>
        <begin position="31"/>
        <end position="48"/>
    </location>
</feature>
<keyword evidence="1" id="KW-0472">Membrane</keyword>
<accession>A0ABV5KYI1</accession>
<reference evidence="2 3" key="1">
    <citation type="submission" date="2024-09" db="EMBL/GenBank/DDBJ databases">
        <authorList>
            <person name="Sun Q."/>
            <person name="Mori K."/>
        </authorList>
    </citation>
    <scope>NUCLEOTIDE SEQUENCE [LARGE SCALE GENOMIC DNA]</scope>
    <source>
        <strain evidence="2 3">TISTR 2452</strain>
    </source>
</reference>
<feature type="transmembrane region" description="Helical" evidence="1">
    <location>
        <begin position="97"/>
        <end position="115"/>
    </location>
</feature>
<feature type="transmembrane region" description="Helical" evidence="1">
    <location>
        <begin position="122"/>
        <end position="142"/>
    </location>
</feature>
<proteinExistence type="predicted"/>
<comment type="caution">
    <text evidence="2">The sequence shown here is derived from an EMBL/GenBank/DDBJ whole genome shotgun (WGS) entry which is preliminary data.</text>
</comment>
<organism evidence="2 3">
    <name type="scientific">Paenibacillus aurantiacus</name>
    <dbReference type="NCBI Taxonomy" id="1936118"/>
    <lineage>
        <taxon>Bacteria</taxon>
        <taxon>Bacillati</taxon>
        <taxon>Bacillota</taxon>
        <taxon>Bacilli</taxon>
        <taxon>Bacillales</taxon>
        <taxon>Paenibacillaceae</taxon>
        <taxon>Paenibacillus</taxon>
    </lineage>
</organism>
<protein>
    <submittedName>
        <fullName evidence="2">CBO0543 family protein</fullName>
    </submittedName>
</protein>
<evidence type="ECO:0000256" key="1">
    <source>
        <dbReference type="SAM" id="Phobius"/>
    </source>
</evidence>
<dbReference type="NCBIfam" id="NF041644">
    <property type="entry name" value="CBO0543_fam"/>
    <property type="match status" value="1"/>
</dbReference>
<dbReference type="RefSeq" id="WP_377501261.1">
    <property type="nucleotide sequence ID" value="NZ_JBHMDO010000047.1"/>
</dbReference>
<keyword evidence="1" id="KW-1133">Transmembrane helix</keyword>
<evidence type="ECO:0000313" key="3">
    <source>
        <dbReference type="Proteomes" id="UP001589747"/>
    </source>
</evidence>
<name>A0ABV5KYI1_9BACL</name>
<gene>
    <name evidence="2" type="ORF">ACFFSY_30240</name>
</gene>
<dbReference type="InterPro" id="IPR048147">
    <property type="entry name" value="CBO0543-like"/>
</dbReference>
<dbReference type="EMBL" id="JBHMDO010000047">
    <property type="protein sequence ID" value="MFB9330246.1"/>
    <property type="molecule type" value="Genomic_DNA"/>
</dbReference>
<keyword evidence="1" id="KW-0812">Transmembrane</keyword>
<feature type="transmembrane region" description="Helical" evidence="1">
    <location>
        <begin position="60"/>
        <end position="85"/>
    </location>
</feature>
<evidence type="ECO:0000313" key="2">
    <source>
        <dbReference type="EMBL" id="MFB9330246.1"/>
    </source>
</evidence>
<sequence>MPSTNEAVNQIRNEYKRVTFEHWYRDDFLSLPWWFLLAATILPWVIWWRWLRVPTRTPELLLCVFAWTIIAMFCDVWGAYLLLWGYPDKLMPTVPPFLPADMSVIPLSFTCAYQFTASWRTYLLAVLALSACFSYIIEPLFIHFGMFEIHDWRHTYSLLGFILAAILMRYSMLRWHAVAGMRPVDA</sequence>
<dbReference type="Proteomes" id="UP001589747">
    <property type="component" value="Unassembled WGS sequence"/>
</dbReference>